<gene>
    <name evidence="2" type="ORF">TPSB3V08_LOCUS4231</name>
</gene>
<proteinExistence type="predicted"/>
<dbReference type="PANTHER" id="PTHR21344">
    <property type="entry name" value="RAL GTPASE-ACTIVATING PROTEIN SUBUNIT BETA"/>
    <property type="match status" value="1"/>
</dbReference>
<protein>
    <submittedName>
        <fullName evidence="2">Uncharacterized protein</fullName>
    </submittedName>
</protein>
<organism evidence="2">
    <name type="scientific">Timema poppense</name>
    <name type="common">Walking stick</name>
    <dbReference type="NCBI Taxonomy" id="170557"/>
    <lineage>
        <taxon>Eukaryota</taxon>
        <taxon>Metazoa</taxon>
        <taxon>Ecdysozoa</taxon>
        <taxon>Arthropoda</taxon>
        <taxon>Hexapoda</taxon>
        <taxon>Insecta</taxon>
        <taxon>Pterygota</taxon>
        <taxon>Neoptera</taxon>
        <taxon>Polyneoptera</taxon>
        <taxon>Phasmatodea</taxon>
        <taxon>Timematodea</taxon>
        <taxon>Timematoidea</taxon>
        <taxon>Timematidae</taxon>
        <taxon>Timema</taxon>
    </lineage>
</organism>
<accession>A0A7R9H0T1</accession>
<dbReference type="PANTHER" id="PTHR21344:SF1">
    <property type="entry name" value="RAL GTPASE-ACTIVATING PROTEIN SUBUNIT BETA"/>
    <property type="match status" value="1"/>
</dbReference>
<feature type="compositionally biased region" description="Acidic residues" evidence="1">
    <location>
        <begin position="172"/>
        <end position="181"/>
    </location>
</feature>
<dbReference type="GO" id="GO:0005096">
    <property type="term" value="F:GTPase activator activity"/>
    <property type="evidence" value="ECO:0007669"/>
    <property type="project" value="InterPro"/>
</dbReference>
<dbReference type="EMBL" id="OD001992">
    <property type="protein sequence ID" value="CAD7403841.1"/>
    <property type="molecule type" value="Genomic_DNA"/>
</dbReference>
<dbReference type="AlphaFoldDB" id="A0A7R9H0T1"/>
<sequence>MKLEKERFPRRVSRECGETLASVLLNSADLFRLDLDGVLVLVPHVIEALETVLPDKELKLRSPHVSKTELRRASIHLLLSMLVLPLHFQNLPIKELCVGGRPDRSNPLTFAQLKPRLMNLLINALQVEADPHNAQMLLDFLQEEEISCQHEGGGFDEEESSQKDVEISPNTLEDDEPFHGF</sequence>
<name>A0A7R9H0T1_TIMPO</name>
<evidence type="ECO:0000313" key="2">
    <source>
        <dbReference type="EMBL" id="CAD7403841.1"/>
    </source>
</evidence>
<dbReference type="InterPro" id="IPR039930">
    <property type="entry name" value="RALGAPB"/>
</dbReference>
<feature type="region of interest" description="Disordered" evidence="1">
    <location>
        <begin position="149"/>
        <end position="181"/>
    </location>
</feature>
<reference evidence="2" key="1">
    <citation type="submission" date="2020-11" db="EMBL/GenBank/DDBJ databases">
        <authorList>
            <person name="Tran Van P."/>
        </authorList>
    </citation>
    <scope>NUCLEOTIDE SEQUENCE</scope>
</reference>
<evidence type="ECO:0000256" key="1">
    <source>
        <dbReference type="SAM" id="MobiDB-lite"/>
    </source>
</evidence>